<proteinExistence type="predicted"/>
<dbReference type="Proteomes" id="UP001182556">
    <property type="component" value="Unassembled WGS sequence"/>
</dbReference>
<comment type="caution">
    <text evidence="2">The sequence shown here is derived from an EMBL/GenBank/DDBJ whole genome shotgun (WGS) entry which is preliminary data.</text>
</comment>
<reference evidence="2" key="1">
    <citation type="submission" date="2023-02" db="EMBL/GenBank/DDBJ databases">
        <title>Identification and recombinant expression of a fungal hydrolase from Papiliotrema laurentii that hydrolyzes apple cutin and clears colloidal polyester polyurethane.</title>
        <authorList>
            <consortium name="DOE Joint Genome Institute"/>
            <person name="Roman V.A."/>
            <person name="Bojanowski C."/>
            <person name="Crable B.R."/>
            <person name="Wagner D.N."/>
            <person name="Hung C.S."/>
            <person name="Nadeau L.J."/>
            <person name="Schratz L."/>
            <person name="Haridas S."/>
            <person name="Pangilinan J."/>
            <person name="Lipzen A."/>
            <person name="Na H."/>
            <person name="Yan M."/>
            <person name="Ng V."/>
            <person name="Grigoriev I.V."/>
            <person name="Spatafora J.W."/>
            <person name="Barlow D."/>
            <person name="Biffinger J."/>
            <person name="Kelley-Loughnane N."/>
            <person name="Varaljay V.A."/>
            <person name="Crookes-Goodson W.J."/>
        </authorList>
    </citation>
    <scope>NUCLEOTIDE SEQUENCE</scope>
    <source>
        <strain evidence="2">5307AH</strain>
    </source>
</reference>
<evidence type="ECO:0000313" key="3">
    <source>
        <dbReference type="Proteomes" id="UP001182556"/>
    </source>
</evidence>
<evidence type="ECO:0000259" key="1">
    <source>
        <dbReference type="Pfam" id="PF09994"/>
    </source>
</evidence>
<feature type="domain" description="T6SS Phospholipase effector Tle1-like catalytic" evidence="1">
    <location>
        <begin position="11"/>
        <end position="324"/>
    </location>
</feature>
<dbReference type="PANTHER" id="PTHR33840">
    <property type="match status" value="1"/>
</dbReference>
<evidence type="ECO:0000313" key="2">
    <source>
        <dbReference type="EMBL" id="KAK1922356.1"/>
    </source>
</evidence>
<dbReference type="PANTHER" id="PTHR33840:SF1">
    <property type="entry name" value="TLE1 PHOSPHOLIPASE DOMAIN-CONTAINING PROTEIN"/>
    <property type="match status" value="1"/>
</dbReference>
<dbReference type="EMBL" id="JAODAN010000008">
    <property type="protein sequence ID" value="KAK1922356.1"/>
    <property type="molecule type" value="Genomic_DNA"/>
</dbReference>
<gene>
    <name evidence="2" type="ORF">DB88DRAFT_541498</name>
</gene>
<dbReference type="Gene3D" id="3.40.50.1820">
    <property type="entry name" value="alpha/beta hydrolase"/>
    <property type="match status" value="1"/>
</dbReference>
<sequence>MYSQIGSSSTRNIILLLDGTGNRYGGKNSNLIKLMSVLKADESQLLYYSSGLGTVLPSGTSTWSRLKGATMRAIDMALAWNFEEFVCDAYEFLMNYYHAGDRIYLFGFSRGAYTARALAGMIQRVGLLHPGNHNQVRLAYEVYKGPKQVTNKLGVQTDPAVLYRQIFGRSRFVSIEFVGVWDTVSSLGGFSLPQLPFAAGSRFVRYFRQALALDERRARFTPEYWWTDEQHLQLKKDIAFVKDIMGQMPQTLKGQNAKVSAEAALPGLLGQIERDYPSRDAQTGMLTNLEVWFMGCHSDVGGGNDDYSDSSRTELTTSRWMLREAVRCGALLDASGVSLLPALRIPAHASNTVDLAVHAQLRRLARILNEQSTDAKLELAYLDRVNACCSMITQQALARYVEALASLDARTPIELCPDATRPIKESMTLCWWPLELLPLQNRDYTAKGTRTKDKLRVNRGRGRQIVPGQKIHKSVLNRLVHDRQAGGSLDAKCRYTCPAAKVAQGMTSWGNVRRGRRYERALWEE</sequence>
<accession>A0AAD9D086</accession>
<dbReference type="AlphaFoldDB" id="A0AAD9D086"/>
<protein>
    <recommendedName>
        <fullName evidence="1">T6SS Phospholipase effector Tle1-like catalytic domain-containing protein</fullName>
    </recommendedName>
</protein>
<organism evidence="2 3">
    <name type="scientific">Papiliotrema laurentii</name>
    <name type="common">Cryptococcus laurentii</name>
    <dbReference type="NCBI Taxonomy" id="5418"/>
    <lineage>
        <taxon>Eukaryota</taxon>
        <taxon>Fungi</taxon>
        <taxon>Dikarya</taxon>
        <taxon>Basidiomycota</taxon>
        <taxon>Agaricomycotina</taxon>
        <taxon>Tremellomycetes</taxon>
        <taxon>Tremellales</taxon>
        <taxon>Rhynchogastremaceae</taxon>
        <taxon>Papiliotrema</taxon>
    </lineage>
</organism>
<dbReference type="InterPro" id="IPR018712">
    <property type="entry name" value="Tle1-like_cat"/>
</dbReference>
<dbReference type="SUPFAM" id="SSF53474">
    <property type="entry name" value="alpha/beta-Hydrolases"/>
    <property type="match status" value="1"/>
</dbReference>
<dbReference type="Pfam" id="PF09994">
    <property type="entry name" value="T6SS_Tle1-like_cat"/>
    <property type="match status" value="1"/>
</dbReference>
<dbReference type="InterPro" id="IPR029058">
    <property type="entry name" value="AB_hydrolase_fold"/>
</dbReference>
<keyword evidence="3" id="KW-1185">Reference proteome</keyword>
<name>A0AAD9D086_PAPLA</name>